<dbReference type="PRINTS" id="PR00412">
    <property type="entry name" value="EPOXHYDRLASE"/>
</dbReference>
<accession>A0ABD5RWA8</accession>
<evidence type="ECO:0000256" key="1">
    <source>
        <dbReference type="ARBA" id="ARBA00022801"/>
    </source>
</evidence>
<feature type="domain" description="AB hydrolase-1" evidence="2">
    <location>
        <begin position="49"/>
        <end position="291"/>
    </location>
</feature>
<keyword evidence="4" id="KW-1185">Reference proteome</keyword>
<gene>
    <name evidence="3" type="ORF">ACFQE1_04550</name>
</gene>
<protein>
    <submittedName>
        <fullName evidence="3">Alpha/beta fold hydrolase</fullName>
    </submittedName>
</protein>
<dbReference type="InterPro" id="IPR000639">
    <property type="entry name" value="Epox_hydrolase-like"/>
</dbReference>
<dbReference type="SUPFAM" id="SSF53474">
    <property type="entry name" value="alpha/beta-Hydrolases"/>
    <property type="match status" value="1"/>
</dbReference>
<dbReference type="InterPro" id="IPR000073">
    <property type="entry name" value="AB_hydrolase_1"/>
</dbReference>
<dbReference type="GO" id="GO:0016787">
    <property type="term" value="F:hydrolase activity"/>
    <property type="evidence" value="ECO:0007669"/>
    <property type="project" value="UniProtKB-KW"/>
</dbReference>
<reference evidence="3 4" key="1">
    <citation type="journal article" date="2019" name="Int. J. Syst. Evol. Microbiol.">
        <title>The Global Catalogue of Microorganisms (GCM) 10K type strain sequencing project: providing services to taxonomists for standard genome sequencing and annotation.</title>
        <authorList>
            <consortium name="The Broad Institute Genomics Platform"/>
            <consortium name="The Broad Institute Genome Sequencing Center for Infectious Disease"/>
            <person name="Wu L."/>
            <person name="Ma J."/>
        </authorList>
    </citation>
    <scope>NUCLEOTIDE SEQUENCE [LARGE SCALE GENOMIC DNA]</scope>
    <source>
        <strain evidence="3 4">NBRC 111368</strain>
    </source>
</reference>
<dbReference type="EMBL" id="JBHSWU010000033">
    <property type="protein sequence ID" value="MFC6723668.1"/>
    <property type="molecule type" value="Genomic_DNA"/>
</dbReference>
<proteinExistence type="predicted"/>
<keyword evidence="1 3" id="KW-0378">Hydrolase</keyword>
<sequence length="313" mass="35448">MSVTKPPAAEDAVTDTDASLLTDHDVESTYRNINDLQLHVVAAGDPDAPLVVLLHGHPDFWYGWRDQIRSLVKAGFRVVVPDQRGCNLSEAPDGIDAYRQSELVDDVRELIHSEGRESAHVVGHDFGGFVAWNLALRHPSLIDRLGIFNVPHPTVYRETLRSSPQQIARSWYVWFYQVPKLPEWILTRNDMANMVDSLEITSNPGTFDEATIACYKAAWRHTGITPRINWYRGFRRSDSPSHNTVTQPTLICWGEDDIALLPSMAEKSVNYCENGQLQMFPGTSHWVHHERDEVTEALCRYLSSTVDSNQPSR</sequence>
<dbReference type="Proteomes" id="UP001596328">
    <property type="component" value="Unassembled WGS sequence"/>
</dbReference>
<dbReference type="Gene3D" id="3.40.50.1820">
    <property type="entry name" value="alpha/beta hydrolase"/>
    <property type="match status" value="1"/>
</dbReference>
<dbReference type="InterPro" id="IPR029058">
    <property type="entry name" value="AB_hydrolase_fold"/>
</dbReference>
<dbReference type="Pfam" id="PF00561">
    <property type="entry name" value="Abhydrolase_1"/>
    <property type="match status" value="1"/>
</dbReference>
<dbReference type="AlphaFoldDB" id="A0ABD5RWA8"/>
<evidence type="ECO:0000259" key="2">
    <source>
        <dbReference type="Pfam" id="PF00561"/>
    </source>
</evidence>
<dbReference type="PRINTS" id="PR00111">
    <property type="entry name" value="ABHYDROLASE"/>
</dbReference>
<evidence type="ECO:0000313" key="3">
    <source>
        <dbReference type="EMBL" id="MFC6723668.1"/>
    </source>
</evidence>
<dbReference type="PANTHER" id="PTHR43329">
    <property type="entry name" value="EPOXIDE HYDROLASE"/>
    <property type="match status" value="1"/>
</dbReference>
<name>A0ABD5RWA8_9EURY</name>
<organism evidence="3 4">
    <name type="scientific">Halobium palmae</name>
    <dbReference type="NCBI Taxonomy" id="1776492"/>
    <lineage>
        <taxon>Archaea</taxon>
        <taxon>Methanobacteriati</taxon>
        <taxon>Methanobacteriota</taxon>
        <taxon>Stenosarchaea group</taxon>
        <taxon>Halobacteria</taxon>
        <taxon>Halobacteriales</taxon>
        <taxon>Haloferacaceae</taxon>
        <taxon>Halobium</taxon>
    </lineage>
</organism>
<evidence type="ECO:0000313" key="4">
    <source>
        <dbReference type="Proteomes" id="UP001596328"/>
    </source>
</evidence>
<comment type="caution">
    <text evidence="3">The sequence shown here is derived from an EMBL/GenBank/DDBJ whole genome shotgun (WGS) entry which is preliminary data.</text>
</comment>